<comment type="caution">
    <text evidence="9">The sequence shown here is derived from an EMBL/GenBank/DDBJ whole genome shotgun (WGS) entry which is preliminary data.</text>
</comment>
<reference evidence="9 10" key="1">
    <citation type="journal article" date="2011" name="J. Gen. Appl. Microbiol.">
        <title>Draft genome sequencing of the enigmatic yeast Saitoella complicata.</title>
        <authorList>
            <person name="Nishida H."/>
            <person name="Hamamoto M."/>
            <person name="Sugiyama J."/>
        </authorList>
    </citation>
    <scope>NUCLEOTIDE SEQUENCE [LARGE SCALE GENOMIC DNA]</scope>
    <source>
        <strain evidence="9 10">NRRL Y-17804</strain>
    </source>
</reference>
<dbReference type="PANTHER" id="PTHR24208">
    <property type="entry name" value="LIM/HOMEOBOX PROTEIN LHX"/>
    <property type="match status" value="1"/>
</dbReference>
<feature type="DNA-binding region" description="Homeobox" evidence="5">
    <location>
        <begin position="166"/>
        <end position="226"/>
    </location>
</feature>
<evidence type="ECO:0000256" key="4">
    <source>
        <dbReference type="ARBA" id="ARBA00023242"/>
    </source>
</evidence>
<feature type="compositionally biased region" description="Low complexity" evidence="7">
    <location>
        <begin position="290"/>
        <end position="321"/>
    </location>
</feature>
<evidence type="ECO:0000256" key="2">
    <source>
        <dbReference type="ARBA" id="ARBA00023125"/>
    </source>
</evidence>
<gene>
    <name evidence="9" type="ORF">G7K_6789-t1</name>
</gene>
<feature type="compositionally biased region" description="Polar residues" evidence="7">
    <location>
        <begin position="416"/>
        <end position="433"/>
    </location>
</feature>
<dbReference type="RefSeq" id="XP_019023655.1">
    <property type="nucleotide sequence ID" value="XM_019170199.1"/>
</dbReference>
<feature type="compositionally biased region" description="Polar residues" evidence="7">
    <location>
        <begin position="461"/>
        <end position="476"/>
    </location>
</feature>
<comment type="subcellular location">
    <subcellularLocation>
        <location evidence="1 5 6">Nucleus</location>
    </subcellularLocation>
</comment>
<dbReference type="SUPFAM" id="SSF46689">
    <property type="entry name" value="Homeodomain-like"/>
    <property type="match status" value="1"/>
</dbReference>
<proteinExistence type="predicted"/>
<feature type="compositionally biased region" description="Polar residues" evidence="7">
    <location>
        <begin position="50"/>
        <end position="76"/>
    </location>
</feature>
<dbReference type="InterPro" id="IPR001356">
    <property type="entry name" value="HD"/>
</dbReference>
<sequence length="537" mass="59719">MSSSGVTFGTERYGPSSPDTPFGSPQRGRQLDVKPHTIRIPPAVHEFESPTYQNVPQPWVSPSQLTIRISGSSPYSGNDVDDYASDGESSGIQMSHHMNSSHGNDTGDRSSDDTDEGEYPDYPDVVIPDDGDDDEEYDGSQAAKRKVVDGVHDVLRRARSAANAKKKQKRHRLSHAETRFLLSEFASDPRPTAERREELAKCVAGMNARKIQVWFQNRRAKLKRISPEDANRISQSRAIPMLNMNRSPNLSVPSSSNEPHGRRRSPQIPEDVFRPTREVPQPEFVLPLGPASQSQQSQRDPQRWSRPYPHRPPVSSMSSPSLMQNHHSSAPSSYSSGQDTPMSQTSAFYDGPGYHGGESSSPVRRAPCGYSPHTSYSPDIPRSWSERSWSEPSPYMQSNHSFEGPSTPIGYHQHSPYMQQQHSTGPPSATWTASGHAPLAPLHTSTLKQEHQEVRYPQHPPSQSVYQEAPTSSSGLGISFERNHTLPHPLPPVQETPHYVNPGRYGPCDSNTEPMRSLPVLGHKRHRSNSFSEGVYH</sequence>
<dbReference type="STRING" id="698492.A0A0E9NSG8"/>
<accession>A0A0E9NSG8</accession>
<feature type="region of interest" description="Disordered" evidence="7">
    <location>
        <begin position="226"/>
        <end position="537"/>
    </location>
</feature>
<feature type="region of interest" description="Disordered" evidence="7">
    <location>
        <begin position="1"/>
        <end position="146"/>
    </location>
</feature>
<protein>
    <recommendedName>
        <fullName evidence="8">Homeobox domain-containing protein</fullName>
    </recommendedName>
</protein>
<dbReference type="EMBL" id="BACD03000082">
    <property type="protein sequence ID" value="GAO52718.1"/>
    <property type="molecule type" value="Genomic_DNA"/>
</dbReference>
<keyword evidence="10" id="KW-1185">Reference proteome</keyword>
<evidence type="ECO:0000259" key="8">
    <source>
        <dbReference type="PROSITE" id="PS50071"/>
    </source>
</evidence>
<dbReference type="Pfam" id="PF00046">
    <property type="entry name" value="Homeodomain"/>
    <property type="match status" value="1"/>
</dbReference>
<reference evidence="9 10" key="3">
    <citation type="journal article" date="2015" name="Genome Announc.">
        <title>Draft Genome Sequence of the Archiascomycetous Yeast Saitoella complicata.</title>
        <authorList>
            <person name="Yamauchi K."/>
            <person name="Kondo S."/>
            <person name="Hamamoto M."/>
            <person name="Takahashi Y."/>
            <person name="Ogura Y."/>
            <person name="Hayashi T."/>
            <person name="Nishida H."/>
        </authorList>
    </citation>
    <scope>NUCLEOTIDE SEQUENCE [LARGE SCALE GENOMIC DNA]</scope>
    <source>
        <strain evidence="9 10">NRRL Y-17804</strain>
    </source>
</reference>
<evidence type="ECO:0000256" key="7">
    <source>
        <dbReference type="SAM" id="MobiDB-lite"/>
    </source>
</evidence>
<feature type="compositionally biased region" description="Polar residues" evidence="7">
    <location>
        <begin position="337"/>
        <end position="347"/>
    </location>
</feature>
<name>A0A0E9NSG8_SAICN</name>
<dbReference type="SMART" id="SM00389">
    <property type="entry name" value="HOX"/>
    <property type="match status" value="1"/>
</dbReference>
<feature type="compositionally biased region" description="Acidic residues" evidence="7">
    <location>
        <begin position="113"/>
        <end position="138"/>
    </location>
</feature>
<evidence type="ECO:0000256" key="5">
    <source>
        <dbReference type="PROSITE-ProRule" id="PRU00108"/>
    </source>
</evidence>
<organism evidence="9 10">
    <name type="scientific">Saitoella complicata (strain BCRC 22490 / CBS 7301 / JCM 7358 / NBRC 10748 / NRRL Y-17804)</name>
    <dbReference type="NCBI Taxonomy" id="698492"/>
    <lineage>
        <taxon>Eukaryota</taxon>
        <taxon>Fungi</taxon>
        <taxon>Dikarya</taxon>
        <taxon>Ascomycota</taxon>
        <taxon>Taphrinomycotina</taxon>
        <taxon>Taphrinomycotina incertae sedis</taxon>
        <taxon>Saitoella</taxon>
    </lineage>
</organism>
<dbReference type="AlphaFoldDB" id="A0A0E9NSG8"/>
<evidence type="ECO:0000313" key="9">
    <source>
        <dbReference type="EMBL" id="GAO52718.1"/>
    </source>
</evidence>
<reference evidence="9 10" key="2">
    <citation type="journal article" date="2014" name="J. Gen. Appl. Microbiol.">
        <title>The early diverging ascomycetous budding yeast Saitoella complicata has three histone deacetylases belonging to the Clr6, Hos2, and Rpd3 lineages.</title>
        <authorList>
            <person name="Nishida H."/>
            <person name="Matsumoto T."/>
            <person name="Kondo S."/>
            <person name="Hamamoto M."/>
            <person name="Yoshikawa H."/>
        </authorList>
    </citation>
    <scope>NUCLEOTIDE SEQUENCE [LARGE SCALE GENOMIC DNA]</scope>
    <source>
        <strain evidence="9 10">NRRL Y-17804</strain>
    </source>
</reference>
<dbReference type="GO" id="GO:0005634">
    <property type="term" value="C:nucleus"/>
    <property type="evidence" value="ECO:0007669"/>
    <property type="project" value="UniProtKB-SubCell"/>
</dbReference>
<evidence type="ECO:0000256" key="1">
    <source>
        <dbReference type="ARBA" id="ARBA00004123"/>
    </source>
</evidence>
<dbReference type="Proteomes" id="UP000033140">
    <property type="component" value="Unassembled WGS sequence"/>
</dbReference>
<evidence type="ECO:0000256" key="3">
    <source>
        <dbReference type="ARBA" id="ARBA00023155"/>
    </source>
</evidence>
<keyword evidence="2 5" id="KW-0238">DNA-binding</keyword>
<dbReference type="GO" id="GO:0000977">
    <property type="term" value="F:RNA polymerase II transcription regulatory region sequence-specific DNA binding"/>
    <property type="evidence" value="ECO:0007669"/>
    <property type="project" value="TreeGrafter"/>
</dbReference>
<dbReference type="InterPro" id="IPR050453">
    <property type="entry name" value="LIM_Homeobox_TF"/>
</dbReference>
<feature type="domain" description="Homeobox" evidence="8">
    <location>
        <begin position="164"/>
        <end position="225"/>
    </location>
</feature>
<dbReference type="CDD" id="cd00086">
    <property type="entry name" value="homeodomain"/>
    <property type="match status" value="1"/>
</dbReference>
<feature type="compositionally biased region" description="Polar residues" evidence="7">
    <location>
        <begin position="87"/>
        <end position="104"/>
    </location>
</feature>
<dbReference type="GO" id="GO:0000981">
    <property type="term" value="F:DNA-binding transcription factor activity, RNA polymerase II-specific"/>
    <property type="evidence" value="ECO:0007669"/>
    <property type="project" value="TreeGrafter"/>
</dbReference>
<keyword evidence="3 5" id="KW-0371">Homeobox</keyword>
<evidence type="ECO:0000256" key="6">
    <source>
        <dbReference type="RuleBase" id="RU000682"/>
    </source>
</evidence>
<dbReference type="PROSITE" id="PS50071">
    <property type="entry name" value="HOMEOBOX_2"/>
    <property type="match status" value="1"/>
</dbReference>
<dbReference type="Gene3D" id="1.10.10.60">
    <property type="entry name" value="Homeodomain-like"/>
    <property type="match status" value="1"/>
</dbReference>
<keyword evidence="4 5" id="KW-0539">Nucleus</keyword>
<dbReference type="PANTHER" id="PTHR24208:SF166">
    <property type="entry name" value="LIM HOMEOBOX TRANSCRIPTION FACTOR 1 ALPHA, ISOFORM B"/>
    <property type="match status" value="1"/>
</dbReference>
<evidence type="ECO:0000313" key="10">
    <source>
        <dbReference type="Proteomes" id="UP000033140"/>
    </source>
</evidence>
<feature type="compositionally biased region" description="Polar residues" evidence="7">
    <location>
        <begin position="244"/>
        <end position="258"/>
    </location>
</feature>
<dbReference type="OrthoDB" id="6159439at2759"/>
<dbReference type="InterPro" id="IPR009057">
    <property type="entry name" value="Homeodomain-like_sf"/>
</dbReference>